<dbReference type="EMBL" id="CP136920">
    <property type="protein sequence ID" value="WOO39732.1"/>
    <property type="molecule type" value="Genomic_DNA"/>
</dbReference>
<dbReference type="Proteomes" id="UP001304300">
    <property type="component" value="Chromosome"/>
</dbReference>
<keyword evidence="3" id="KW-1185">Reference proteome</keyword>
<feature type="chain" id="PRO_5042880595" description="Septum formation inhibitor Maf" evidence="1">
    <location>
        <begin position="29"/>
        <end position="307"/>
    </location>
</feature>
<gene>
    <name evidence="2" type="ORF">RZN69_14000</name>
</gene>
<accession>A0AAQ3L6U3</accession>
<evidence type="ECO:0000256" key="1">
    <source>
        <dbReference type="SAM" id="SignalP"/>
    </source>
</evidence>
<evidence type="ECO:0000313" key="3">
    <source>
        <dbReference type="Proteomes" id="UP001304300"/>
    </source>
</evidence>
<protein>
    <recommendedName>
        <fullName evidence="4">Septum formation inhibitor Maf</fullName>
    </recommendedName>
</protein>
<feature type="signal peptide" evidence="1">
    <location>
        <begin position="1"/>
        <end position="28"/>
    </location>
</feature>
<sequence>MNCFRGRLKWSWWPLFSTILLVGLSACAGEKISTDSMAVTEAQIQDYWFDGAEISRFDLEQSRYGAEHQGTAEFIFVTEPFLVSQQVKHEFGNGKSVPVLKLNALRTFNTGIYSYRTMLSVFDPLPDEGYSHALKTTLSVQDWCGQVFYQMNYRDSAWKAELRSYFQGEADQDFSLESTWLEDEIWTTIRIDPESLPVGEFSMIPSALYLRFQHIEPSAHTAIGKLEENDGLMIYAINYPELGRTLEISFEKEFPFVINGWTELQEGEKVKTVAKRTHLLRNRYYWSEHDNKDRKSRKLLGLEPDLQ</sequence>
<dbReference type="AlphaFoldDB" id="A0AAQ3L6U3"/>
<proteinExistence type="predicted"/>
<dbReference type="KEGG" id="puo:RZN69_14000"/>
<name>A0AAQ3L6U3_9BACT</name>
<evidence type="ECO:0000313" key="2">
    <source>
        <dbReference type="EMBL" id="WOO39732.1"/>
    </source>
</evidence>
<keyword evidence="1" id="KW-0732">Signal</keyword>
<dbReference type="PROSITE" id="PS51257">
    <property type="entry name" value="PROKAR_LIPOPROTEIN"/>
    <property type="match status" value="1"/>
</dbReference>
<dbReference type="RefSeq" id="WP_317831729.1">
    <property type="nucleotide sequence ID" value="NZ_CP136920.1"/>
</dbReference>
<reference evidence="2 3" key="1">
    <citation type="submission" date="2023-10" db="EMBL/GenBank/DDBJ databases">
        <title>Rubellicoccus peritrichatus gen. nov., sp. nov., isolated from an algae of coral reef tank.</title>
        <authorList>
            <person name="Luo J."/>
        </authorList>
    </citation>
    <scope>NUCLEOTIDE SEQUENCE [LARGE SCALE GENOMIC DNA]</scope>
    <source>
        <strain evidence="2 3">CR14</strain>
    </source>
</reference>
<evidence type="ECO:0008006" key="4">
    <source>
        <dbReference type="Google" id="ProtNLM"/>
    </source>
</evidence>
<organism evidence="2 3">
    <name type="scientific">Rubellicoccus peritrichatus</name>
    <dbReference type="NCBI Taxonomy" id="3080537"/>
    <lineage>
        <taxon>Bacteria</taxon>
        <taxon>Pseudomonadati</taxon>
        <taxon>Verrucomicrobiota</taxon>
        <taxon>Opitutia</taxon>
        <taxon>Puniceicoccales</taxon>
        <taxon>Cerasicoccaceae</taxon>
        <taxon>Rubellicoccus</taxon>
    </lineage>
</organism>